<proteinExistence type="predicted"/>
<protein>
    <submittedName>
        <fullName evidence="2">Uncharacterized protein</fullName>
    </submittedName>
</protein>
<dbReference type="EMBL" id="AP004168">
    <property type="protein sequence ID" value="BAD21710.1"/>
    <property type="molecule type" value="Genomic_DNA"/>
</dbReference>
<organism evidence="2 3">
    <name type="scientific">Oryza sativa subsp. japonica</name>
    <name type="common">Rice</name>
    <dbReference type="NCBI Taxonomy" id="39947"/>
    <lineage>
        <taxon>Eukaryota</taxon>
        <taxon>Viridiplantae</taxon>
        <taxon>Streptophyta</taxon>
        <taxon>Embryophyta</taxon>
        <taxon>Tracheophyta</taxon>
        <taxon>Spermatophyta</taxon>
        <taxon>Magnoliopsida</taxon>
        <taxon>Liliopsida</taxon>
        <taxon>Poales</taxon>
        <taxon>Poaceae</taxon>
        <taxon>BOP clade</taxon>
        <taxon>Oryzoideae</taxon>
        <taxon>Oryzeae</taxon>
        <taxon>Oryzinae</taxon>
        <taxon>Oryza</taxon>
        <taxon>Oryza sativa</taxon>
    </lineage>
</organism>
<evidence type="ECO:0000313" key="2">
    <source>
        <dbReference type="EMBL" id="BAD21710.1"/>
    </source>
</evidence>
<reference evidence="2" key="2">
    <citation type="submission" date="2001-09" db="EMBL/GenBank/DDBJ databases">
        <title>Oryza sativa nipponbare(GA3) genomic DNA, chromosome 2, BAC clone:OJ1756_H07.</title>
        <authorList>
            <person name="Sasaki T."/>
            <person name="Matsumoto T."/>
            <person name="Yamamoto K."/>
        </authorList>
    </citation>
    <scope>NUCLEOTIDE SEQUENCE</scope>
</reference>
<reference evidence="3" key="4">
    <citation type="journal article" date="2008" name="Nucleic Acids Res.">
        <title>The rice annotation project database (RAP-DB): 2008 update.</title>
        <authorList>
            <consortium name="The rice annotation project (RAP)"/>
        </authorList>
    </citation>
    <scope>GENOME REANNOTATION</scope>
    <source>
        <strain evidence="3">cv. Nipponbare</strain>
    </source>
</reference>
<dbReference type="EMBL" id="AP004001">
    <property type="protein sequence ID" value="BAD21512.1"/>
    <property type="molecule type" value="Genomic_DNA"/>
</dbReference>
<evidence type="ECO:0000313" key="1">
    <source>
        <dbReference type="EMBL" id="BAD21512.1"/>
    </source>
</evidence>
<gene>
    <name evidence="1" type="ORF">OJ1115_D03.48</name>
    <name evidence="2" type="ORF">OJ1756_H07.10</name>
</gene>
<sequence>MDWPVELLFKPTVRRIGGGEKTRGTVAASIGAASIPPTVHQPLQRASAALGSSKSLQSDASYTATAEDDIQAVARALIIIAAKFHEAILQLVRRLTPARVASSLDWDLLDS</sequence>
<evidence type="ECO:0000313" key="3">
    <source>
        <dbReference type="Proteomes" id="UP000000763"/>
    </source>
</evidence>
<name>Q6K8B9_ORYSJ</name>
<accession>Q6K8B9</accession>
<reference evidence="1" key="1">
    <citation type="submission" date="2001-08" db="EMBL/GenBank/DDBJ databases">
        <title>Oryza sativa nipponbare(GA3) genomic DNA, chromosome 2, BAC clone:OJ1115_D03.</title>
        <authorList>
            <person name="Sasaki T."/>
            <person name="Matsumoto T."/>
            <person name="Yamamoto K."/>
        </authorList>
    </citation>
    <scope>NUCLEOTIDE SEQUENCE</scope>
</reference>
<dbReference type="AlphaFoldDB" id="Q6K8B9"/>
<reference evidence="3" key="3">
    <citation type="journal article" date="2005" name="Nature">
        <title>The map-based sequence of the rice genome.</title>
        <authorList>
            <consortium name="International rice genome sequencing project (IRGSP)"/>
            <person name="Matsumoto T."/>
            <person name="Wu J."/>
            <person name="Kanamori H."/>
            <person name="Katayose Y."/>
            <person name="Fujisawa M."/>
            <person name="Namiki N."/>
            <person name="Mizuno H."/>
            <person name="Yamamoto K."/>
            <person name="Antonio B.A."/>
            <person name="Baba T."/>
            <person name="Sakata K."/>
            <person name="Nagamura Y."/>
            <person name="Aoki H."/>
            <person name="Arikawa K."/>
            <person name="Arita K."/>
            <person name="Bito T."/>
            <person name="Chiden Y."/>
            <person name="Fujitsuka N."/>
            <person name="Fukunaka R."/>
            <person name="Hamada M."/>
            <person name="Harada C."/>
            <person name="Hayashi A."/>
            <person name="Hijishita S."/>
            <person name="Honda M."/>
            <person name="Hosokawa S."/>
            <person name="Ichikawa Y."/>
            <person name="Idonuma A."/>
            <person name="Iijima M."/>
            <person name="Ikeda M."/>
            <person name="Ikeno M."/>
            <person name="Ito K."/>
            <person name="Ito S."/>
            <person name="Ito T."/>
            <person name="Ito Y."/>
            <person name="Ito Y."/>
            <person name="Iwabuchi A."/>
            <person name="Kamiya K."/>
            <person name="Karasawa W."/>
            <person name="Kurita K."/>
            <person name="Katagiri S."/>
            <person name="Kikuta A."/>
            <person name="Kobayashi H."/>
            <person name="Kobayashi N."/>
            <person name="Machita K."/>
            <person name="Maehara T."/>
            <person name="Masukawa M."/>
            <person name="Mizubayashi T."/>
            <person name="Mukai Y."/>
            <person name="Nagasaki H."/>
            <person name="Nagata Y."/>
            <person name="Naito S."/>
            <person name="Nakashima M."/>
            <person name="Nakama Y."/>
            <person name="Nakamichi Y."/>
            <person name="Nakamura M."/>
            <person name="Meguro A."/>
            <person name="Negishi M."/>
            <person name="Ohta I."/>
            <person name="Ohta T."/>
            <person name="Okamoto M."/>
            <person name="Ono N."/>
            <person name="Saji S."/>
            <person name="Sakaguchi M."/>
            <person name="Sakai K."/>
            <person name="Shibata M."/>
            <person name="Shimokawa T."/>
            <person name="Song J."/>
            <person name="Takazaki Y."/>
            <person name="Terasawa K."/>
            <person name="Tsugane M."/>
            <person name="Tsuji K."/>
            <person name="Ueda S."/>
            <person name="Waki K."/>
            <person name="Yamagata H."/>
            <person name="Yamamoto M."/>
            <person name="Yamamoto S."/>
            <person name="Yamane H."/>
            <person name="Yoshiki S."/>
            <person name="Yoshihara R."/>
            <person name="Yukawa K."/>
            <person name="Zhong H."/>
            <person name="Yano M."/>
            <person name="Yuan Q."/>
            <person name="Ouyang S."/>
            <person name="Liu J."/>
            <person name="Jones K.M."/>
            <person name="Gansberger K."/>
            <person name="Moffat K."/>
            <person name="Hill J."/>
            <person name="Bera J."/>
            <person name="Fadrosh D."/>
            <person name="Jin S."/>
            <person name="Johri S."/>
            <person name="Kim M."/>
            <person name="Overton L."/>
            <person name="Reardon M."/>
            <person name="Tsitrin T."/>
            <person name="Vuong H."/>
            <person name="Weaver B."/>
            <person name="Ciecko A."/>
            <person name="Tallon L."/>
            <person name="Jackson J."/>
            <person name="Pai G."/>
            <person name="Aken S.V."/>
            <person name="Utterback T."/>
            <person name="Reidmuller S."/>
            <person name="Feldblyum T."/>
            <person name="Hsiao J."/>
            <person name="Zismann V."/>
            <person name="Iobst S."/>
            <person name="de Vazeille A.R."/>
            <person name="Buell C.R."/>
            <person name="Ying K."/>
            <person name="Li Y."/>
            <person name="Lu T."/>
            <person name="Huang Y."/>
            <person name="Zhao Q."/>
            <person name="Feng Q."/>
            <person name="Zhang L."/>
            <person name="Zhu J."/>
            <person name="Weng Q."/>
            <person name="Mu J."/>
            <person name="Lu Y."/>
            <person name="Fan D."/>
            <person name="Liu Y."/>
            <person name="Guan J."/>
            <person name="Zhang Y."/>
            <person name="Yu S."/>
            <person name="Liu X."/>
            <person name="Zhang Y."/>
            <person name="Hong G."/>
            <person name="Han B."/>
            <person name="Choisne N."/>
            <person name="Demange N."/>
            <person name="Orjeda G."/>
            <person name="Samain S."/>
            <person name="Cattolico L."/>
            <person name="Pelletier E."/>
            <person name="Couloux A."/>
            <person name="Segurens B."/>
            <person name="Wincker P."/>
            <person name="D'Hont A."/>
            <person name="Scarpelli C."/>
            <person name="Weissenbach J."/>
            <person name="Salanoubat M."/>
            <person name="Quetier F."/>
            <person name="Yu Y."/>
            <person name="Kim H.R."/>
            <person name="Rambo T."/>
            <person name="Currie J."/>
            <person name="Collura K."/>
            <person name="Luo M."/>
            <person name="Yang T."/>
            <person name="Ammiraju J.S.S."/>
            <person name="Engler F."/>
            <person name="Soderlund C."/>
            <person name="Wing R.A."/>
            <person name="Palmer L.E."/>
            <person name="de la Bastide M."/>
            <person name="Spiegel L."/>
            <person name="Nascimento L."/>
            <person name="Zutavern T."/>
            <person name="O'Shaughnessy A."/>
            <person name="Dike S."/>
            <person name="Dedhia N."/>
            <person name="Preston R."/>
            <person name="Balija V."/>
            <person name="McCombie W.R."/>
            <person name="Chow T."/>
            <person name="Chen H."/>
            <person name="Chung M."/>
            <person name="Chen C."/>
            <person name="Shaw J."/>
            <person name="Wu H."/>
            <person name="Hsiao K."/>
            <person name="Chao Y."/>
            <person name="Chu M."/>
            <person name="Cheng C."/>
            <person name="Hour A."/>
            <person name="Lee P."/>
            <person name="Lin S."/>
            <person name="Lin Y."/>
            <person name="Liou J."/>
            <person name="Liu S."/>
            <person name="Hsing Y."/>
            <person name="Raghuvanshi S."/>
            <person name="Mohanty A."/>
            <person name="Bharti A.K."/>
            <person name="Gaur A."/>
            <person name="Gupta V."/>
            <person name="Kumar D."/>
            <person name="Ravi V."/>
            <person name="Vij S."/>
            <person name="Kapur A."/>
            <person name="Khurana P."/>
            <person name="Khurana P."/>
            <person name="Khurana J.P."/>
            <person name="Tyagi A.K."/>
            <person name="Gaikwad K."/>
            <person name="Singh A."/>
            <person name="Dalal V."/>
            <person name="Srivastava S."/>
            <person name="Dixit A."/>
            <person name="Pal A.K."/>
            <person name="Ghazi I.A."/>
            <person name="Yadav M."/>
            <person name="Pandit A."/>
            <person name="Bhargava A."/>
            <person name="Sureshbabu K."/>
            <person name="Batra K."/>
            <person name="Sharma T.R."/>
            <person name="Mohapatra T."/>
            <person name="Singh N.K."/>
            <person name="Messing J."/>
            <person name="Nelson A.B."/>
            <person name="Fuks G."/>
            <person name="Kavchok S."/>
            <person name="Keizer G."/>
            <person name="Linton E."/>
            <person name="Llaca V."/>
            <person name="Song R."/>
            <person name="Tanyolac B."/>
            <person name="Young S."/>
            <person name="Ho-Il K."/>
            <person name="Hahn J.H."/>
            <person name="Sangsakoo G."/>
            <person name="Vanavichit A."/>
            <person name="de Mattos Luiz.A.T."/>
            <person name="Zimmer P.D."/>
            <person name="Malone G."/>
            <person name="Dellagostin O."/>
            <person name="de Oliveira A.C."/>
            <person name="Bevan M."/>
            <person name="Bancroft I."/>
            <person name="Minx P."/>
            <person name="Cordum H."/>
            <person name="Wilson R."/>
            <person name="Cheng Z."/>
            <person name="Jin W."/>
            <person name="Jiang J."/>
            <person name="Leong S.A."/>
            <person name="Iwama H."/>
            <person name="Gojobori T."/>
            <person name="Itoh T."/>
            <person name="Niimura Y."/>
            <person name="Fujii Y."/>
            <person name="Habara T."/>
            <person name="Sakai H."/>
            <person name="Sato Y."/>
            <person name="Wilson G."/>
            <person name="Kumar K."/>
            <person name="McCouch S."/>
            <person name="Juretic N."/>
            <person name="Hoen D."/>
            <person name="Wright S."/>
            <person name="Bruskiewich R."/>
            <person name="Bureau T."/>
            <person name="Miyao A."/>
            <person name="Hirochika H."/>
            <person name="Nishikawa T."/>
            <person name="Kadowaki K."/>
            <person name="Sugiura M."/>
            <person name="Burr B."/>
            <person name="Sasaki T."/>
        </authorList>
    </citation>
    <scope>NUCLEOTIDE SEQUENCE [LARGE SCALE GENOMIC DNA]</scope>
    <source>
        <strain evidence="3">cv. Nipponbare</strain>
    </source>
</reference>
<dbReference type="Proteomes" id="UP000000763">
    <property type="component" value="Chromosome 2"/>
</dbReference>